<sequence length="97" mass="10771">MWHVSEDVVNLLQEAPATLWLIVSVILLSASVGPAKVGAVHDFTAYRLQHLDLHGVSYGSRSVVVNMEPRGPRRARWAASVWWCGGQTCRWRSSVTS</sequence>
<dbReference type="AlphaFoldDB" id="A0AA35SRV5"/>
<evidence type="ECO:0000313" key="3">
    <source>
        <dbReference type="Proteomes" id="UP001174909"/>
    </source>
</evidence>
<proteinExistence type="predicted"/>
<dbReference type="EMBL" id="CASHTH010002732">
    <property type="protein sequence ID" value="CAI8034459.1"/>
    <property type="molecule type" value="Genomic_DNA"/>
</dbReference>
<protein>
    <submittedName>
        <fullName evidence="2">Uncharacterized protein</fullName>
    </submittedName>
</protein>
<gene>
    <name evidence="2" type="ORF">GBAR_LOCUS19391</name>
</gene>
<evidence type="ECO:0000256" key="1">
    <source>
        <dbReference type="SAM" id="Phobius"/>
    </source>
</evidence>
<keyword evidence="1" id="KW-1133">Transmembrane helix</keyword>
<evidence type="ECO:0000313" key="2">
    <source>
        <dbReference type="EMBL" id="CAI8034459.1"/>
    </source>
</evidence>
<accession>A0AA35SRV5</accession>
<organism evidence="2 3">
    <name type="scientific">Geodia barretti</name>
    <name type="common">Barrett's horny sponge</name>
    <dbReference type="NCBI Taxonomy" id="519541"/>
    <lineage>
        <taxon>Eukaryota</taxon>
        <taxon>Metazoa</taxon>
        <taxon>Porifera</taxon>
        <taxon>Demospongiae</taxon>
        <taxon>Heteroscleromorpha</taxon>
        <taxon>Tetractinellida</taxon>
        <taxon>Astrophorina</taxon>
        <taxon>Geodiidae</taxon>
        <taxon>Geodia</taxon>
    </lineage>
</organism>
<comment type="caution">
    <text evidence="2">The sequence shown here is derived from an EMBL/GenBank/DDBJ whole genome shotgun (WGS) entry which is preliminary data.</text>
</comment>
<keyword evidence="1" id="KW-0472">Membrane</keyword>
<feature type="transmembrane region" description="Helical" evidence="1">
    <location>
        <begin position="20"/>
        <end position="39"/>
    </location>
</feature>
<name>A0AA35SRV5_GEOBA</name>
<dbReference type="Proteomes" id="UP001174909">
    <property type="component" value="Unassembled WGS sequence"/>
</dbReference>
<keyword evidence="3" id="KW-1185">Reference proteome</keyword>
<reference evidence="2" key="1">
    <citation type="submission" date="2023-03" db="EMBL/GenBank/DDBJ databases">
        <authorList>
            <person name="Steffen K."/>
            <person name="Cardenas P."/>
        </authorList>
    </citation>
    <scope>NUCLEOTIDE SEQUENCE</scope>
</reference>
<keyword evidence="1" id="KW-0812">Transmembrane</keyword>